<dbReference type="Proteomes" id="UP000828390">
    <property type="component" value="Unassembled WGS sequence"/>
</dbReference>
<keyword evidence="2" id="KW-1185">Reference proteome</keyword>
<evidence type="ECO:0000313" key="1">
    <source>
        <dbReference type="EMBL" id="KAH3813398.1"/>
    </source>
</evidence>
<evidence type="ECO:0000313" key="2">
    <source>
        <dbReference type="Proteomes" id="UP000828390"/>
    </source>
</evidence>
<name>A0A9D4GAJ3_DREPO</name>
<dbReference type="AlphaFoldDB" id="A0A9D4GAJ3"/>
<reference evidence="1" key="1">
    <citation type="journal article" date="2019" name="bioRxiv">
        <title>The Genome of the Zebra Mussel, Dreissena polymorpha: A Resource for Invasive Species Research.</title>
        <authorList>
            <person name="McCartney M.A."/>
            <person name="Auch B."/>
            <person name="Kono T."/>
            <person name="Mallez S."/>
            <person name="Zhang Y."/>
            <person name="Obille A."/>
            <person name="Becker A."/>
            <person name="Abrahante J.E."/>
            <person name="Garbe J."/>
            <person name="Badalamenti J.P."/>
            <person name="Herman A."/>
            <person name="Mangelson H."/>
            <person name="Liachko I."/>
            <person name="Sullivan S."/>
            <person name="Sone E.D."/>
            <person name="Koren S."/>
            <person name="Silverstein K.A.T."/>
            <person name="Beckman K.B."/>
            <person name="Gohl D.M."/>
        </authorList>
    </citation>
    <scope>NUCLEOTIDE SEQUENCE</scope>
    <source>
        <strain evidence="1">Duluth1</strain>
        <tissue evidence="1">Whole animal</tissue>
    </source>
</reference>
<gene>
    <name evidence="1" type="ORF">DPMN_141854</name>
</gene>
<comment type="caution">
    <text evidence="1">The sequence shown here is derived from an EMBL/GenBank/DDBJ whole genome shotgun (WGS) entry which is preliminary data.</text>
</comment>
<accession>A0A9D4GAJ3</accession>
<organism evidence="1 2">
    <name type="scientific">Dreissena polymorpha</name>
    <name type="common">Zebra mussel</name>
    <name type="synonym">Mytilus polymorpha</name>
    <dbReference type="NCBI Taxonomy" id="45954"/>
    <lineage>
        <taxon>Eukaryota</taxon>
        <taxon>Metazoa</taxon>
        <taxon>Spiralia</taxon>
        <taxon>Lophotrochozoa</taxon>
        <taxon>Mollusca</taxon>
        <taxon>Bivalvia</taxon>
        <taxon>Autobranchia</taxon>
        <taxon>Heteroconchia</taxon>
        <taxon>Euheterodonta</taxon>
        <taxon>Imparidentia</taxon>
        <taxon>Neoheterodontei</taxon>
        <taxon>Myida</taxon>
        <taxon>Dreissenoidea</taxon>
        <taxon>Dreissenidae</taxon>
        <taxon>Dreissena</taxon>
    </lineage>
</organism>
<dbReference type="EMBL" id="JAIWYP010000006">
    <property type="protein sequence ID" value="KAH3813398.1"/>
    <property type="molecule type" value="Genomic_DNA"/>
</dbReference>
<protein>
    <submittedName>
        <fullName evidence="1">Uncharacterized protein</fullName>
    </submittedName>
</protein>
<sequence>MAQIVCESMERQLPVAIACNHGEQFVLAGAINEDGANVLVAPQSHKTLNTSIRKNLQKDCLPPTN</sequence>
<reference evidence="1" key="2">
    <citation type="submission" date="2020-11" db="EMBL/GenBank/DDBJ databases">
        <authorList>
            <person name="McCartney M.A."/>
            <person name="Auch B."/>
            <person name="Kono T."/>
            <person name="Mallez S."/>
            <person name="Becker A."/>
            <person name="Gohl D.M."/>
            <person name="Silverstein K.A.T."/>
            <person name="Koren S."/>
            <person name="Bechman K.B."/>
            <person name="Herman A."/>
            <person name="Abrahante J.E."/>
            <person name="Garbe J."/>
        </authorList>
    </citation>
    <scope>NUCLEOTIDE SEQUENCE</scope>
    <source>
        <strain evidence="1">Duluth1</strain>
        <tissue evidence="1">Whole animal</tissue>
    </source>
</reference>
<proteinExistence type="predicted"/>